<dbReference type="PROSITE" id="PS50059">
    <property type="entry name" value="FKBP_PPIASE"/>
    <property type="match status" value="1"/>
</dbReference>
<comment type="catalytic activity">
    <reaction evidence="1 11">
        <text>[protein]-peptidylproline (omega=180) = [protein]-peptidylproline (omega=0)</text>
        <dbReference type="Rhea" id="RHEA:16237"/>
        <dbReference type="Rhea" id="RHEA-COMP:10747"/>
        <dbReference type="Rhea" id="RHEA-COMP:10748"/>
        <dbReference type="ChEBI" id="CHEBI:83833"/>
        <dbReference type="ChEBI" id="CHEBI:83834"/>
        <dbReference type="EC" id="5.2.1.8"/>
    </reaction>
</comment>
<dbReference type="GO" id="GO:0005783">
    <property type="term" value="C:endoplasmic reticulum"/>
    <property type="evidence" value="ECO:0007669"/>
    <property type="project" value="Ensembl"/>
</dbReference>
<evidence type="ECO:0000259" key="13">
    <source>
        <dbReference type="PROSITE" id="PS50222"/>
    </source>
</evidence>
<name>A0A8C6V3L3_NAJNA</name>
<feature type="domain" description="EF-hand" evidence="13">
    <location>
        <begin position="284"/>
        <end position="317"/>
    </location>
</feature>
<dbReference type="GO" id="GO:0005509">
    <property type="term" value="F:calcium ion binding"/>
    <property type="evidence" value="ECO:0007669"/>
    <property type="project" value="Ensembl"/>
</dbReference>
<dbReference type="FunFam" id="3.10.50.40:FF:000006">
    <property type="entry name" value="Peptidyl-prolyl cis-trans isomerase"/>
    <property type="match status" value="1"/>
</dbReference>
<dbReference type="PROSITE" id="PS50222">
    <property type="entry name" value="EF_HAND_2"/>
    <property type="match status" value="1"/>
</dbReference>
<keyword evidence="7" id="KW-0106">Calcium</keyword>
<dbReference type="PANTHER" id="PTHR46222:SF2">
    <property type="entry name" value="PEPTIDYL-PROLYL CIS-TRANS ISOMERASE FKBP7"/>
    <property type="match status" value="1"/>
</dbReference>
<dbReference type="Ensembl" id="ENSNNAT00000000061.1">
    <property type="protein sequence ID" value="ENSNNAP00000000055.1"/>
    <property type="gene ID" value="ENSNNAG00000000038.1"/>
</dbReference>
<dbReference type="EC" id="5.2.1.8" evidence="2 11"/>
<organism evidence="14 15">
    <name type="scientific">Naja naja</name>
    <name type="common">Indian cobra</name>
    <dbReference type="NCBI Taxonomy" id="35670"/>
    <lineage>
        <taxon>Eukaryota</taxon>
        <taxon>Metazoa</taxon>
        <taxon>Chordata</taxon>
        <taxon>Craniata</taxon>
        <taxon>Vertebrata</taxon>
        <taxon>Euteleostomi</taxon>
        <taxon>Lepidosauria</taxon>
        <taxon>Squamata</taxon>
        <taxon>Bifurcata</taxon>
        <taxon>Unidentata</taxon>
        <taxon>Episquamata</taxon>
        <taxon>Toxicofera</taxon>
        <taxon>Serpentes</taxon>
        <taxon>Colubroidea</taxon>
        <taxon>Elapidae</taxon>
        <taxon>Elapinae</taxon>
        <taxon>Naja</taxon>
    </lineage>
</organism>
<dbReference type="InterPro" id="IPR001179">
    <property type="entry name" value="PPIase_FKBP_dom"/>
</dbReference>
<keyword evidence="9" id="KW-0325">Glycoprotein</keyword>
<keyword evidence="3" id="KW-0479">Metal-binding</keyword>
<reference evidence="14" key="2">
    <citation type="submission" date="2025-09" db="UniProtKB">
        <authorList>
            <consortium name="Ensembl"/>
        </authorList>
    </citation>
    <scope>IDENTIFICATION</scope>
</reference>
<proteinExistence type="predicted"/>
<dbReference type="Gene3D" id="3.10.50.40">
    <property type="match status" value="1"/>
</dbReference>
<gene>
    <name evidence="14" type="primary">FKBP7</name>
</gene>
<keyword evidence="10 11" id="KW-0413">Isomerase</keyword>
<accession>A0A8C6V3L3</accession>
<evidence type="ECO:0000256" key="3">
    <source>
        <dbReference type="ARBA" id="ARBA00022723"/>
    </source>
</evidence>
<evidence type="ECO:0000256" key="11">
    <source>
        <dbReference type="PROSITE-ProRule" id="PRU00277"/>
    </source>
</evidence>
<dbReference type="Pfam" id="PF13202">
    <property type="entry name" value="EF-hand_5"/>
    <property type="match status" value="1"/>
</dbReference>
<protein>
    <recommendedName>
        <fullName evidence="2 11">peptidylprolyl isomerase</fullName>
        <ecNumber evidence="2 11">5.2.1.8</ecNumber>
    </recommendedName>
</protein>
<keyword evidence="15" id="KW-1185">Reference proteome</keyword>
<dbReference type="AlphaFoldDB" id="A0A8C6V3L3"/>
<evidence type="ECO:0000256" key="6">
    <source>
        <dbReference type="ARBA" id="ARBA00022824"/>
    </source>
</evidence>
<keyword evidence="5" id="KW-0677">Repeat</keyword>
<dbReference type="SUPFAM" id="SSF47473">
    <property type="entry name" value="EF-hand"/>
    <property type="match status" value="1"/>
</dbReference>
<evidence type="ECO:0000313" key="14">
    <source>
        <dbReference type="Ensembl" id="ENSNNAP00000000055.1"/>
    </source>
</evidence>
<dbReference type="OMA" id="LRNCEEY"/>
<evidence type="ECO:0000256" key="5">
    <source>
        <dbReference type="ARBA" id="ARBA00022737"/>
    </source>
</evidence>
<evidence type="ECO:0000313" key="15">
    <source>
        <dbReference type="Proteomes" id="UP000694559"/>
    </source>
</evidence>
<dbReference type="SUPFAM" id="SSF54534">
    <property type="entry name" value="FKBP-like"/>
    <property type="match status" value="1"/>
</dbReference>
<dbReference type="GeneTree" id="ENSGT00940000159964"/>
<dbReference type="InterPro" id="IPR052273">
    <property type="entry name" value="PPIase_FKBP"/>
</dbReference>
<dbReference type="PANTHER" id="PTHR46222">
    <property type="entry name" value="PEPTIDYL-PROLYL CIS-TRANS ISOMERASE FKBP7/14"/>
    <property type="match status" value="1"/>
</dbReference>
<dbReference type="OrthoDB" id="1902587at2759"/>
<sequence length="317" mass="35944">MNDVSPRGSARLPPRWVHLLARSLAFAFPSPFPGPLRLVPLTLTSHVLPGCRKKRLLVERKIDPARMLASLRNCEEYRRLPFPTLPLQERGWEILHDIHPGFHLIRIDAFALLLLPSYGQKAEGPPAEDVQIEILHVPEVCEPKSKKGDLLNAHYDGFVGSNKTKFYCSRTQNDGHPKWFVLGVGQVIKGLDIAMMNMCPGEKRKVIIPPSLAYGEKGYEPAKIPPNATLIFEIELYAVTKGPRSVETFSQIDLDSDKKLSKEEINHYLKEEFERDGKKRDSSVQNSILVDIFKKNDHDGDGFISAKEYNVYQHDEL</sequence>
<keyword evidence="8 11" id="KW-0697">Rotamase</keyword>
<reference evidence="14" key="1">
    <citation type="submission" date="2025-08" db="UniProtKB">
        <authorList>
            <consortium name="Ensembl"/>
        </authorList>
    </citation>
    <scope>IDENTIFICATION</scope>
</reference>
<dbReference type="Pfam" id="PF00254">
    <property type="entry name" value="FKBP_C"/>
    <property type="match status" value="1"/>
</dbReference>
<feature type="domain" description="PPIase FKBP-type" evidence="12">
    <location>
        <begin position="148"/>
        <end position="240"/>
    </location>
</feature>
<keyword evidence="4" id="KW-0732">Signal</keyword>
<evidence type="ECO:0000259" key="12">
    <source>
        <dbReference type="PROSITE" id="PS50059"/>
    </source>
</evidence>
<dbReference type="Gene3D" id="1.10.238.10">
    <property type="entry name" value="EF-hand"/>
    <property type="match status" value="1"/>
</dbReference>
<evidence type="ECO:0000256" key="1">
    <source>
        <dbReference type="ARBA" id="ARBA00000971"/>
    </source>
</evidence>
<evidence type="ECO:0000256" key="4">
    <source>
        <dbReference type="ARBA" id="ARBA00022729"/>
    </source>
</evidence>
<dbReference type="GO" id="GO:0003755">
    <property type="term" value="F:peptidyl-prolyl cis-trans isomerase activity"/>
    <property type="evidence" value="ECO:0007669"/>
    <property type="project" value="UniProtKB-KW"/>
</dbReference>
<evidence type="ECO:0000256" key="10">
    <source>
        <dbReference type="ARBA" id="ARBA00023235"/>
    </source>
</evidence>
<dbReference type="InterPro" id="IPR011992">
    <property type="entry name" value="EF-hand-dom_pair"/>
</dbReference>
<dbReference type="Proteomes" id="UP000694559">
    <property type="component" value="Unplaced"/>
</dbReference>
<keyword evidence="6" id="KW-0256">Endoplasmic reticulum</keyword>
<dbReference type="InterPro" id="IPR018247">
    <property type="entry name" value="EF_Hand_1_Ca_BS"/>
</dbReference>
<evidence type="ECO:0000256" key="2">
    <source>
        <dbReference type="ARBA" id="ARBA00013194"/>
    </source>
</evidence>
<evidence type="ECO:0000256" key="9">
    <source>
        <dbReference type="ARBA" id="ARBA00023180"/>
    </source>
</evidence>
<dbReference type="InterPro" id="IPR046357">
    <property type="entry name" value="PPIase_dom_sf"/>
</dbReference>
<evidence type="ECO:0000256" key="8">
    <source>
        <dbReference type="ARBA" id="ARBA00023110"/>
    </source>
</evidence>
<dbReference type="InterPro" id="IPR002048">
    <property type="entry name" value="EF_hand_dom"/>
</dbReference>
<dbReference type="PROSITE" id="PS00018">
    <property type="entry name" value="EF_HAND_1"/>
    <property type="match status" value="2"/>
</dbReference>
<evidence type="ECO:0000256" key="7">
    <source>
        <dbReference type="ARBA" id="ARBA00022837"/>
    </source>
</evidence>